<protein>
    <submittedName>
        <fullName evidence="1">DUF177 domain-containing protein</fullName>
    </submittedName>
</protein>
<name>A0A5B8S4D6_9SPHN</name>
<dbReference type="Proteomes" id="UP000321172">
    <property type="component" value="Chromosome"/>
</dbReference>
<sequence length="169" mass="18075">MSEFSRTYDPRLLPGSAVELAASEAERAALAQRFGLVRIDQMTARIDLEREAAGASAKGRLQAEIVQSCAVSGEDLPVSINEPINLHFIPARGPSAPDEEIELEAEELDEIEFEGSLFDLGEALAQTLALAIDPYAVGPNAEEARRKAGLLDKDMSGPFAALAALKKPD</sequence>
<accession>A0A5B8S4D6</accession>
<proteinExistence type="predicted"/>
<organism evidence="1 2">
    <name type="scientific">Novosphingobium ginsenosidimutans</name>
    <dbReference type="NCBI Taxonomy" id="1176536"/>
    <lineage>
        <taxon>Bacteria</taxon>
        <taxon>Pseudomonadati</taxon>
        <taxon>Pseudomonadota</taxon>
        <taxon>Alphaproteobacteria</taxon>
        <taxon>Sphingomonadales</taxon>
        <taxon>Sphingomonadaceae</taxon>
        <taxon>Novosphingobium</taxon>
    </lineage>
</organism>
<evidence type="ECO:0000313" key="1">
    <source>
        <dbReference type="EMBL" id="QEA16351.1"/>
    </source>
</evidence>
<dbReference type="RefSeq" id="WP_147090432.1">
    <property type="nucleotide sequence ID" value="NZ_BAABJD010000006.1"/>
</dbReference>
<evidence type="ECO:0000313" key="2">
    <source>
        <dbReference type="Proteomes" id="UP000321172"/>
    </source>
</evidence>
<dbReference type="OrthoDB" id="8443793at2"/>
<dbReference type="KEGG" id="ngf:FRF71_09495"/>
<dbReference type="EMBL" id="CP042345">
    <property type="protein sequence ID" value="QEA16351.1"/>
    <property type="molecule type" value="Genomic_DNA"/>
</dbReference>
<dbReference type="InterPro" id="IPR003772">
    <property type="entry name" value="YceD"/>
</dbReference>
<dbReference type="Pfam" id="PF02620">
    <property type="entry name" value="YceD"/>
    <property type="match status" value="1"/>
</dbReference>
<keyword evidence="2" id="KW-1185">Reference proteome</keyword>
<gene>
    <name evidence="1" type="ORF">FRF71_09495</name>
</gene>
<reference evidence="1 2" key="1">
    <citation type="journal article" date="2013" name="J. Microbiol. Biotechnol.">
        <title>Novosphingobium ginsenosidimutans sp. nov., with the ability to convert ginsenoside.</title>
        <authorList>
            <person name="Kim J.K."/>
            <person name="He D."/>
            <person name="Liu Q.M."/>
            <person name="Park H.Y."/>
            <person name="Jung M.S."/>
            <person name="Yoon M.H."/>
            <person name="Kim S.C."/>
            <person name="Im W.T."/>
        </authorList>
    </citation>
    <scope>NUCLEOTIDE SEQUENCE [LARGE SCALE GENOMIC DNA]</scope>
    <source>
        <strain evidence="1 2">FW-6</strain>
    </source>
</reference>
<dbReference type="AlphaFoldDB" id="A0A5B8S4D6"/>